<evidence type="ECO:0000313" key="1">
    <source>
        <dbReference type="EMBL" id="KAI3805310.1"/>
    </source>
</evidence>
<accession>A0ACB9ID51</accession>
<organism evidence="1 2">
    <name type="scientific">Smallanthus sonchifolius</name>
    <dbReference type="NCBI Taxonomy" id="185202"/>
    <lineage>
        <taxon>Eukaryota</taxon>
        <taxon>Viridiplantae</taxon>
        <taxon>Streptophyta</taxon>
        <taxon>Embryophyta</taxon>
        <taxon>Tracheophyta</taxon>
        <taxon>Spermatophyta</taxon>
        <taxon>Magnoliopsida</taxon>
        <taxon>eudicotyledons</taxon>
        <taxon>Gunneridae</taxon>
        <taxon>Pentapetalae</taxon>
        <taxon>asterids</taxon>
        <taxon>campanulids</taxon>
        <taxon>Asterales</taxon>
        <taxon>Asteraceae</taxon>
        <taxon>Asteroideae</taxon>
        <taxon>Heliantheae alliance</taxon>
        <taxon>Millerieae</taxon>
        <taxon>Smallanthus</taxon>
    </lineage>
</organism>
<name>A0ACB9ID51_9ASTR</name>
<dbReference type="EMBL" id="CM042026">
    <property type="protein sequence ID" value="KAI3805310.1"/>
    <property type="molecule type" value="Genomic_DNA"/>
</dbReference>
<reference evidence="1 2" key="2">
    <citation type="journal article" date="2022" name="Mol. Ecol. Resour.">
        <title>The genomes of chicory, endive, great burdock and yacon provide insights into Asteraceae paleo-polyploidization history and plant inulin production.</title>
        <authorList>
            <person name="Fan W."/>
            <person name="Wang S."/>
            <person name="Wang H."/>
            <person name="Wang A."/>
            <person name="Jiang F."/>
            <person name="Liu H."/>
            <person name="Zhao H."/>
            <person name="Xu D."/>
            <person name="Zhang Y."/>
        </authorList>
    </citation>
    <scope>NUCLEOTIDE SEQUENCE [LARGE SCALE GENOMIC DNA]</scope>
    <source>
        <strain evidence="2">cv. Yunnan</strain>
        <tissue evidence="1">Leaves</tissue>
    </source>
</reference>
<evidence type="ECO:0000313" key="2">
    <source>
        <dbReference type="Proteomes" id="UP001056120"/>
    </source>
</evidence>
<sequence>MVPMVCNVVNENSSFSVYTRISPTSSPVLIAWIHFVRFHRVIARVIPSSFLALLRLEEAEERKGRLPLRFVSPHFLSLKLERKLTLLVSWSRALYSLYRGMLPLLWGVDQRKKRES</sequence>
<comment type="caution">
    <text evidence="1">The sequence shown here is derived from an EMBL/GenBank/DDBJ whole genome shotgun (WGS) entry which is preliminary data.</text>
</comment>
<dbReference type="Proteomes" id="UP001056120">
    <property type="component" value="Linkage Group LG09"/>
</dbReference>
<keyword evidence="2" id="KW-1185">Reference proteome</keyword>
<protein>
    <submittedName>
        <fullName evidence="1">Uncharacterized protein</fullName>
    </submittedName>
</protein>
<reference evidence="2" key="1">
    <citation type="journal article" date="2022" name="Mol. Ecol. Resour.">
        <title>The genomes of chicory, endive, great burdock and yacon provide insights into Asteraceae palaeo-polyploidization history and plant inulin production.</title>
        <authorList>
            <person name="Fan W."/>
            <person name="Wang S."/>
            <person name="Wang H."/>
            <person name="Wang A."/>
            <person name="Jiang F."/>
            <person name="Liu H."/>
            <person name="Zhao H."/>
            <person name="Xu D."/>
            <person name="Zhang Y."/>
        </authorList>
    </citation>
    <scope>NUCLEOTIDE SEQUENCE [LARGE SCALE GENOMIC DNA]</scope>
    <source>
        <strain evidence="2">cv. Yunnan</strain>
    </source>
</reference>
<gene>
    <name evidence="1" type="ORF">L1987_27553</name>
</gene>
<proteinExistence type="predicted"/>